<keyword evidence="3" id="KW-1185">Reference proteome</keyword>
<feature type="compositionally biased region" description="Basic residues" evidence="1">
    <location>
        <begin position="45"/>
        <end position="70"/>
    </location>
</feature>
<evidence type="ECO:0000256" key="1">
    <source>
        <dbReference type="SAM" id="MobiDB-lite"/>
    </source>
</evidence>
<reference evidence="2 3" key="1">
    <citation type="journal article" date="2023" name="Hortic Res">
        <title>The complete reference genome for grapevine (Vitis vinifera L.) genetics and breeding.</title>
        <authorList>
            <person name="Shi X."/>
            <person name="Cao S."/>
            <person name="Wang X."/>
            <person name="Huang S."/>
            <person name="Wang Y."/>
            <person name="Liu Z."/>
            <person name="Liu W."/>
            <person name="Leng X."/>
            <person name="Peng Y."/>
            <person name="Wang N."/>
            <person name="Wang Y."/>
            <person name="Ma Z."/>
            <person name="Xu X."/>
            <person name="Zhang F."/>
            <person name="Xue H."/>
            <person name="Zhong H."/>
            <person name="Wang Y."/>
            <person name="Zhang K."/>
            <person name="Velt A."/>
            <person name="Avia K."/>
            <person name="Holtgrawe D."/>
            <person name="Grimplet J."/>
            <person name="Matus J.T."/>
            <person name="Ware D."/>
            <person name="Wu X."/>
            <person name="Wang H."/>
            <person name="Liu C."/>
            <person name="Fang Y."/>
            <person name="Rustenholz C."/>
            <person name="Cheng Z."/>
            <person name="Xiao H."/>
            <person name="Zhou Y."/>
        </authorList>
    </citation>
    <scope>NUCLEOTIDE SEQUENCE [LARGE SCALE GENOMIC DNA]</scope>
    <source>
        <strain evidence="3">cv. Pinot noir / PN40024</strain>
        <tissue evidence="2">Leaf</tissue>
    </source>
</reference>
<evidence type="ECO:0000313" key="3">
    <source>
        <dbReference type="Proteomes" id="UP001227230"/>
    </source>
</evidence>
<gene>
    <name evidence="2" type="ORF">VitviT2T_000461</name>
</gene>
<protein>
    <submittedName>
        <fullName evidence="2">Uncharacterized protein</fullName>
    </submittedName>
</protein>
<feature type="region of interest" description="Disordered" evidence="1">
    <location>
        <begin position="45"/>
        <end position="90"/>
    </location>
</feature>
<name>A0ABY9BCR7_VITVI</name>
<dbReference type="EMBL" id="CP126648">
    <property type="protein sequence ID" value="WJZ80551.1"/>
    <property type="molecule type" value="Genomic_DNA"/>
</dbReference>
<accession>A0ABY9BCR7</accession>
<dbReference type="Proteomes" id="UP001227230">
    <property type="component" value="Chromosome 1"/>
</dbReference>
<sequence>MRVSSLQWLGAGISQARLPFPADLAEAALGVRRCCSGSGSLSLVRRRRPARRHLRLPPRRGRRRRQRRRPLAGAVASKATHLPHPSAAVPVPSRCVYRVGGVHAHLTSRHHPPRPGEHSH</sequence>
<organism evidence="2 3">
    <name type="scientific">Vitis vinifera</name>
    <name type="common">Grape</name>
    <dbReference type="NCBI Taxonomy" id="29760"/>
    <lineage>
        <taxon>Eukaryota</taxon>
        <taxon>Viridiplantae</taxon>
        <taxon>Streptophyta</taxon>
        <taxon>Embryophyta</taxon>
        <taxon>Tracheophyta</taxon>
        <taxon>Spermatophyta</taxon>
        <taxon>Magnoliopsida</taxon>
        <taxon>eudicotyledons</taxon>
        <taxon>Gunneridae</taxon>
        <taxon>Pentapetalae</taxon>
        <taxon>rosids</taxon>
        <taxon>Vitales</taxon>
        <taxon>Vitaceae</taxon>
        <taxon>Viteae</taxon>
        <taxon>Vitis</taxon>
    </lineage>
</organism>
<proteinExistence type="predicted"/>
<evidence type="ECO:0000313" key="2">
    <source>
        <dbReference type="EMBL" id="WJZ80551.1"/>
    </source>
</evidence>